<sequence length="1103" mass="114646">MTAPRCGCTAGPEGRGRAGSGAGTGPIGTVLTRCPVRSVRWWNHASLPPPRSSRAVALRCAGAPVLATAISVRTVGTCALAPPSGNARGCCVRWILALMARGVSRHPGLMILVVAVGSVVFGALGTQQEVETDIAEFSADSETSRIFDRVEEDFGGRGGSIQVIVDAGPGGNVLTADGLQAAERIVDVVEETPEVEAALQEDTERSPAIVTYAAPLLGQVEVYDLDVDELTDSFVDAIVDDVLDSGQGDQMGSLLSDDLDERGDGATARGGLVSISLEPGLEQQQAREAGLALVDALEAADFEWISADAFSFEILSEDIEDGMLDDLPILMGVSFALIIVILSFLFRRASDVVLGVGGLVLTILWMQGIAVLLGPGYLELTGPFNQIAIAVPVLLIGLGIDYSVHLNARYQEERRAGAPGADAASTAVRTVGVALLLATITTVIGFLSNLATPLPPIADFGAFAAGGIASAFVVMGLLVPSTRTLLDRRRDRQATAPAAPSGTERQTAAPASGSPVDAVAQLPARAPVLSLVAAALLAALAGWFAVGIDTSFSQDEFIPGDSDAAELLDRQEDLFGGDVSEETFVLVDGDLRDPGVLQAMQQVQEDLASVDDVNTRGDAADVRSPFSVLENLDRQIDAAQQQLSAQLQLFADPEAGAEELPLPTDLTVDDLPDALLEDELEDGEELTGDELGGDVPLDEVDLDALEDRLPSGVTAEDALLSVVPGAELAGELRAGFAEQLEDEGPEGVSDEHLETLADLDPEELDTATLEAHGYPLDELDDSTRDLLDAAGRMGELGWTGDGVADDADVEGLYALTRELLGADLDSVLTEDGGAGLLIVSSQAGEEEAEALAATIRAELEPLTATGAQAVVASEQLLISETLDELTNAQVGAIVISLGAALVLLVVYYAATARRPMLGVVTMIPPILAVPLILGSMRVVGLAFNALTATVASIAVGIGVPYGIHLTNRYLEQRGAGADIAGTIHQTVSNTGAALIGSAVTTASAFGVLGLSNLEPIRQFGIVTSITILYALIAAIVAETSGLVLWDRYHRWRDRRRRGAAPAGTTPPDAAWDGTSELDAPPEPVRPGPVARTQQAPEAAGGQT</sequence>
<dbReference type="InterPro" id="IPR004869">
    <property type="entry name" value="MMPL_dom"/>
</dbReference>
<dbReference type="InterPro" id="IPR000731">
    <property type="entry name" value="SSD"/>
</dbReference>
<dbReference type="EMBL" id="CP036402">
    <property type="protein sequence ID" value="QBI20986.1"/>
    <property type="molecule type" value="Genomic_DNA"/>
</dbReference>
<keyword evidence="2" id="KW-1003">Cell membrane</keyword>
<protein>
    <recommendedName>
        <fullName evidence="8">SSD domain-containing protein</fullName>
    </recommendedName>
</protein>
<dbReference type="Proteomes" id="UP000291469">
    <property type="component" value="Chromosome"/>
</dbReference>
<dbReference type="AlphaFoldDB" id="A0A411YIS5"/>
<feature type="transmembrane region" description="Helical" evidence="7">
    <location>
        <begin position="890"/>
        <end position="910"/>
    </location>
</feature>
<evidence type="ECO:0000256" key="1">
    <source>
        <dbReference type="ARBA" id="ARBA00004651"/>
    </source>
</evidence>
<feature type="transmembrane region" description="Helical" evidence="7">
    <location>
        <begin position="327"/>
        <end position="346"/>
    </location>
</feature>
<feature type="compositionally biased region" description="Low complexity" evidence="6">
    <location>
        <begin position="1059"/>
        <end position="1072"/>
    </location>
</feature>
<evidence type="ECO:0000256" key="2">
    <source>
        <dbReference type="ARBA" id="ARBA00022475"/>
    </source>
</evidence>
<reference evidence="9 10" key="1">
    <citation type="submission" date="2019-01" db="EMBL/GenBank/DDBJ databases">
        <title>Egibacter rhizosphaerae EGI 80759T.</title>
        <authorList>
            <person name="Chen D.-D."/>
            <person name="Tian Y."/>
            <person name="Jiao J.-Y."/>
            <person name="Zhang X.-T."/>
            <person name="Zhang Y.-G."/>
            <person name="Zhang Y."/>
            <person name="Xiao M."/>
            <person name="Shu W.-S."/>
            <person name="Li W.-J."/>
        </authorList>
    </citation>
    <scope>NUCLEOTIDE SEQUENCE [LARGE SCALE GENOMIC DNA]</scope>
    <source>
        <strain evidence="9 10">EGI 80759</strain>
    </source>
</reference>
<feature type="transmembrane region" description="Helical" evidence="7">
    <location>
        <begin position="528"/>
        <end position="546"/>
    </location>
</feature>
<feature type="transmembrane region" description="Helical" evidence="7">
    <location>
        <begin position="1019"/>
        <end position="1045"/>
    </location>
</feature>
<evidence type="ECO:0000256" key="3">
    <source>
        <dbReference type="ARBA" id="ARBA00022692"/>
    </source>
</evidence>
<evidence type="ECO:0000256" key="7">
    <source>
        <dbReference type="SAM" id="Phobius"/>
    </source>
</evidence>
<gene>
    <name evidence="9" type="ORF">ER308_16325</name>
</gene>
<dbReference type="Gene3D" id="1.20.1640.10">
    <property type="entry name" value="Multidrug efflux transporter AcrB transmembrane domain"/>
    <property type="match status" value="2"/>
</dbReference>
<dbReference type="Pfam" id="PF03176">
    <property type="entry name" value="MMPL"/>
    <property type="match status" value="2"/>
</dbReference>
<name>A0A411YIS5_9ACTN</name>
<dbReference type="InterPro" id="IPR050545">
    <property type="entry name" value="Mycobact_MmpL"/>
</dbReference>
<evidence type="ECO:0000313" key="9">
    <source>
        <dbReference type="EMBL" id="QBI20986.1"/>
    </source>
</evidence>
<feature type="domain" description="SSD" evidence="8">
    <location>
        <begin position="914"/>
        <end position="1044"/>
    </location>
</feature>
<feature type="transmembrane region" description="Helical" evidence="7">
    <location>
        <begin position="427"/>
        <end position="448"/>
    </location>
</feature>
<dbReference type="OrthoDB" id="2365435at2"/>
<feature type="compositionally biased region" description="Gly residues" evidence="6">
    <location>
        <begin position="17"/>
        <end position="26"/>
    </location>
</feature>
<proteinExistence type="predicted"/>
<feature type="transmembrane region" description="Helical" evidence="7">
    <location>
        <begin position="917"/>
        <end position="936"/>
    </location>
</feature>
<keyword evidence="5 7" id="KW-0472">Membrane</keyword>
<comment type="subcellular location">
    <subcellularLocation>
        <location evidence="1">Cell membrane</location>
        <topology evidence="1">Multi-pass membrane protein</topology>
    </subcellularLocation>
</comment>
<keyword evidence="10" id="KW-1185">Reference proteome</keyword>
<feature type="transmembrane region" description="Helical" evidence="7">
    <location>
        <begin position="353"/>
        <end position="378"/>
    </location>
</feature>
<feature type="transmembrane region" description="Helical" evidence="7">
    <location>
        <begin position="460"/>
        <end position="480"/>
    </location>
</feature>
<evidence type="ECO:0000256" key="6">
    <source>
        <dbReference type="SAM" id="MobiDB-lite"/>
    </source>
</evidence>
<feature type="region of interest" description="Disordered" evidence="6">
    <location>
        <begin position="1"/>
        <end position="26"/>
    </location>
</feature>
<feature type="region of interest" description="Disordered" evidence="6">
    <location>
        <begin position="1056"/>
        <end position="1103"/>
    </location>
</feature>
<keyword evidence="4 7" id="KW-1133">Transmembrane helix</keyword>
<dbReference type="PANTHER" id="PTHR33406:SF13">
    <property type="entry name" value="MEMBRANE PROTEIN YDFJ"/>
    <property type="match status" value="1"/>
</dbReference>
<feature type="transmembrane region" description="Helical" evidence="7">
    <location>
        <begin position="384"/>
        <end position="406"/>
    </location>
</feature>
<feature type="transmembrane region" description="Helical" evidence="7">
    <location>
        <begin position="992"/>
        <end position="1013"/>
    </location>
</feature>
<organism evidence="9 10">
    <name type="scientific">Egibacter rhizosphaerae</name>
    <dbReference type="NCBI Taxonomy" id="1670831"/>
    <lineage>
        <taxon>Bacteria</taxon>
        <taxon>Bacillati</taxon>
        <taxon>Actinomycetota</taxon>
        <taxon>Nitriliruptoria</taxon>
        <taxon>Egibacterales</taxon>
        <taxon>Egibacteraceae</taxon>
        <taxon>Egibacter</taxon>
    </lineage>
</organism>
<keyword evidence="3 7" id="KW-0812">Transmembrane</keyword>
<feature type="domain" description="SSD" evidence="8">
    <location>
        <begin position="325"/>
        <end position="485"/>
    </location>
</feature>
<feature type="region of interest" description="Disordered" evidence="6">
    <location>
        <begin position="489"/>
        <end position="514"/>
    </location>
</feature>
<dbReference type="PANTHER" id="PTHR33406">
    <property type="entry name" value="MEMBRANE PROTEIN MJ1562-RELATED"/>
    <property type="match status" value="1"/>
</dbReference>
<evidence type="ECO:0000256" key="5">
    <source>
        <dbReference type="ARBA" id="ARBA00023136"/>
    </source>
</evidence>
<dbReference type="GO" id="GO:0005886">
    <property type="term" value="C:plasma membrane"/>
    <property type="evidence" value="ECO:0007669"/>
    <property type="project" value="UniProtKB-SubCell"/>
</dbReference>
<evidence type="ECO:0000256" key="4">
    <source>
        <dbReference type="ARBA" id="ARBA00022989"/>
    </source>
</evidence>
<accession>A0A411YIS5</accession>
<dbReference type="KEGG" id="erz:ER308_16325"/>
<dbReference type="PROSITE" id="PS50156">
    <property type="entry name" value="SSD"/>
    <property type="match status" value="2"/>
</dbReference>
<feature type="transmembrane region" description="Helical" evidence="7">
    <location>
        <begin position="942"/>
        <end position="963"/>
    </location>
</feature>
<dbReference type="SUPFAM" id="SSF82866">
    <property type="entry name" value="Multidrug efflux transporter AcrB transmembrane domain"/>
    <property type="match status" value="2"/>
</dbReference>
<evidence type="ECO:0000313" key="10">
    <source>
        <dbReference type="Proteomes" id="UP000291469"/>
    </source>
</evidence>
<evidence type="ECO:0000259" key="8">
    <source>
        <dbReference type="PROSITE" id="PS50156"/>
    </source>
</evidence>